<proteinExistence type="predicted"/>
<dbReference type="OrthoDB" id="1047854at2"/>
<evidence type="ECO:0000313" key="3">
    <source>
        <dbReference type="Proteomes" id="UP000184480"/>
    </source>
</evidence>
<evidence type="ECO:0000256" key="1">
    <source>
        <dbReference type="SAM" id="Coils"/>
    </source>
</evidence>
<protein>
    <submittedName>
        <fullName evidence="2">Uncharacterized protein</fullName>
    </submittedName>
</protein>
<dbReference type="RefSeq" id="WP_062179316.1">
    <property type="nucleotide sequence ID" value="NZ_BBXL01000007.1"/>
</dbReference>
<evidence type="ECO:0000313" key="2">
    <source>
        <dbReference type="EMBL" id="SHF50057.1"/>
    </source>
</evidence>
<feature type="coiled-coil region" evidence="1">
    <location>
        <begin position="886"/>
        <end position="917"/>
    </location>
</feature>
<dbReference type="Proteomes" id="UP000184480">
    <property type="component" value="Unassembled WGS sequence"/>
</dbReference>
<sequence>MADNNTERIDDLVDPEALKQLQALETELEKAYNQMVKLLKPAQDLEKALSKSAITYKALVDAINRYETLSKQINVTQNQTIQTLRQIDSVRNRVANSNSNEVRELIRYGQELSQNRRRIQNEIAIERAHEGSLNQLRATLRLLTIQWDEMGKEARESLEGQELLQRLRLVRGEVGSLERLTGRSQRDVGSYTESIVRAFNQITSGNFRQGFSSLGSLFGNTLAVFGGNLLTKAVDGIKAFIGSVREFVSESIDLAAKAEGVNTAFEKLNKPGLLDNLRKETKGTVNDLQLMQASVRAKNFQIPLNRLGSLLKFAQQRAQETGESVDYLTDSIINGIGRKSSLILDNLGISASRLQAEFKKTGDFATATFNIVNQELEKQGTLALTSADKAQIANVKVQNAQLKVGNQLLWVNDLWSKIKSSSADALSQAADTLLPALNAWLEKAINKIIDLWNTFDGLRKVILYVIAVVETLQDFFNYTIISTISGFKNLTNIIIDSAGIIGKVVDGIKKGLDFTDVDFSRLKKSFNTTVDDLGKNSDILTRKIAKNFANAEIQASKSVARINLTNRVKGETFIPTDDGEDSNNTGDKNVDKRIEAEKKAIQDLEEFRIKQVVDANKTLLSDSKVSYEERIGYLEEYVAYSKNLIEEQAKNQISNLKKGEMTEKAYQASVTLINAKAAAERIKIDQEATKARETINKDYADQLMKDLKANVSLQAQAISRAEEEALDVAELAYLNKELSARDYETERTRIVRKAALDRMQVEMDAVKELMNTENLTADQRKDLNQKLLDAELAYQQYINKEIVKDQKNTAKQQEEIEKRLAEKRKELLTEALTLFSTFFSAQTERQLAAIDKESEANDEYYSDQEDKIDRLAESGAISDEQAEARKAALAEQQKKREAELEERRKEINQRQAKFEKAQSIATIGINTASAIMKNTAQLGFLAAIPVNLLTAALGAAQIATVLATPIPEYAKGTDFHEGGPAVVGDGGRSELVVTPDGKMYKTPSHSVLVDLPKGSEVMPDFHKAVANISLQQMATPFVENKTIVIAENERQLSAIDKTNSLITNLITSQNKTSRSMSYNLRINSLKR</sequence>
<organism evidence="2 3">
    <name type="scientific">Dysgonomonas macrotermitis</name>
    <dbReference type="NCBI Taxonomy" id="1346286"/>
    <lineage>
        <taxon>Bacteria</taxon>
        <taxon>Pseudomonadati</taxon>
        <taxon>Bacteroidota</taxon>
        <taxon>Bacteroidia</taxon>
        <taxon>Bacteroidales</taxon>
        <taxon>Dysgonomonadaceae</taxon>
        <taxon>Dysgonomonas</taxon>
    </lineage>
</organism>
<accession>A0A1M5C621</accession>
<feature type="coiled-coil region" evidence="1">
    <location>
        <begin position="18"/>
        <end position="79"/>
    </location>
</feature>
<dbReference type="STRING" id="1346286.SAMN05444362_10740"/>
<keyword evidence="3" id="KW-1185">Reference proteome</keyword>
<dbReference type="EMBL" id="FQUC01000007">
    <property type="protein sequence ID" value="SHF50057.1"/>
    <property type="molecule type" value="Genomic_DNA"/>
</dbReference>
<feature type="coiled-coil region" evidence="1">
    <location>
        <begin position="780"/>
        <end position="831"/>
    </location>
</feature>
<name>A0A1M5C621_9BACT</name>
<keyword evidence="1" id="KW-0175">Coiled coil</keyword>
<gene>
    <name evidence="2" type="ORF">SAMN05444362_10740</name>
</gene>
<reference evidence="3" key="1">
    <citation type="submission" date="2016-11" db="EMBL/GenBank/DDBJ databases">
        <authorList>
            <person name="Varghese N."/>
            <person name="Submissions S."/>
        </authorList>
    </citation>
    <scope>NUCLEOTIDE SEQUENCE [LARGE SCALE GENOMIC DNA]</scope>
    <source>
        <strain evidence="3">DSM 27370</strain>
    </source>
</reference>
<dbReference type="AlphaFoldDB" id="A0A1M5C621"/>